<organism evidence="2 3">
    <name type="scientific">Plasmodium falciparum (isolate 7G8)</name>
    <dbReference type="NCBI Taxonomy" id="57266"/>
    <lineage>
        <taxon>Eukaryota</taxon>
        <taxon>Sar</taxon>
        <taxon>Alveolata</taxon>
        <taxon>Apicomplexa</taxon>
        <taxon>Aconoidasida</taxon>
        <taxon>Haemosporida</taxon>
        <taxon>Plasmodiidae</taxon>
        <taxon>Plasmodium</taxon>
        <taxon>Plasmodium (Laverania)</taxon>
    </lineage>
</organism>
<keyword evidence="1" id="KW-0472">Membrane</keyword>
<gene>
    <name evidence="2" type="ORF">PFBG_00672</name>
</gene>
<protein>
    <submittedName>
        <fullName evidence="2">Uncharacterized protein</fullName>
    </submittedName>
</protein>
<reference evidence="2 3" key="2">
    <citation type="submission" date="2013-02" db="EMBL/GenBank/DDBJ databases">
        <title>The Genome Sequence of Plasmodium falciparum 7G8.</title>
        <authorList>
            <consortium name="The Broad Institute Genome Sequencing Platform"/>
            <consortium name="The Broad Institute Genome Sequencing Center for Infectious Disease"/>
            <person name="Neafsey D."/>
            <person name="Cheeseman I."/>
            <person name="Volkman S."/>
            <person name="Adams J."/>
            <person name="Walker B."/>
            <person name="Young S.K."/>
            <person name="Zeng Q."/>
            <person name="Gargeya S."/>
            <person name="Fitzgerald M."/>
            <person name="Haas B."/>
            <person name="Abouelleil A."/>
            <person name="Alvarado L."/>
            <person name="Arachchi H.M."/>
            <person name="Berlin A.M."/>
            <person name="Chapman S.B."/>
            <person name="Dewar J."/>
            <person name="Goldberg J."/>
            <person name="Griggs A."/>
            <person name="Gujja S."/>
            <person name="Hansen M."/>
            <person name="Howarth C."/>
            <person name="Imamovic A."/>
            <person name="Larimer J."/>
            <person name="McCowan C."/>
            <person name="Murphy C."/>
            <person name="Neiman D."/>
            <person name="Pearson M."/>
            <person name="Priest M."/>
            <person name="Roberts A."/>
            <person name="Saif S."/>
            <person name="Shea T."/>
            <person name="Sisk P."/>
            <person name="Sykes S."/>
            <person name="Wortman J."/>
            <person name="Nusbaum C."/>
            <person name="Birren B."/>
        </authorList>
    </citation>
    <scope>NUCLEOTIDE SEQUENCE [LARGE SCALE GENOMIC DNA]</scope>
    <source>
        <strain evidence="2 3">7G8</strain>
    </source>
</reference>
<reference evidence="3" key="1">
    <citation type="submission" date="2007-11" db="EMBL/GenBank/DDBJ databases">
        <authorList>
            <consortium name="The Broad Institute Genome Sequencing Platform"/>
            <person name="Volkman S.K."/>
            <person name="Daily J.P."/>
            <person name="Sarr O."/>
            <person name="Ndiaye D."/>
            <person name="Ndir O."/>
            <person name="Mboup S."/>
            <person name="Lukens A."/>
            <person name="Stange-Thomann N."/>
            <person name="Mauceli E."/>
            <person name="Gnerre S."/>
            <person name="Jaffe D."/>
            <person name="Zainoun J."/>
            <person name="Wiegand R.C."/>
            <person name="Birren B."/>
            <person name="Galagan J."/>
            <person name="Lander E."/>
            <person name="Wirth D.F."/>
        </authorList>
    </citation>
    <scope>NUCLEOTIDE SEQUENCE [LARGE SCALE GENOMIC DNA]</scope>
    <source>
        <strain evidence="3">7G8</strain>
    </source>
</reference>
<proteinExistence type="predicted"/>
<evidence type="ECO:0000313" key="3">
    <source>
        <dbReference type="Proteomes" id="UP000030688"/>
    </source>
</evidence>
<keyword evidence="1" id="KW-0812">Transmembrane</keyword>
<feature type="transmembrane region" description="Helical" evidence="1">
    <location>
        <begin position="25"/>
        <end position="41"/>
    </location>
</feature>
<evidence type="ECO:0000256" key="1">
    <source>
        <dbReference type="SAM" id="Phobius"/>
    </source>
</evidence>
<accession>W7FLH3</accession>
<evidence type="ECO:0000313" key="2">
    <source>
        <dbReference type="EMBL" id="EUR79183.1"/>
    </source>
</evidence>
<name>W7FLH3_PLAF8</name>
<keyword evidence="1" id="KW-1133">Transmembrane helix</keyword>
<dbReference type="Proteomes" id="UP000030688">
    <property type="component" value="Unassembled WGS sequence"/>
</dbReference>
<sequence length="56" mass="7062">MYVCIFMFIFLGIHLFNNFLFSHKDIYIYIYIYIQTFLSYYKKCTRKKYICLYLSL</sequence>
<dbReference type="AlphaFoldDB" id="W7FLH3"/>
<dbReference type="EMBL" id="KE123587">
    <property type="protein sequence ID" value="EUR79183.1"/>
    <property type="molecule type" value="Genomic_DNA"/>
</dbReference>